<dbReference type="EMBL" id="FOGJ01000001">
    <property type="protein sequence ID" value="SER01840.1"/>
    <property type="molecule type" value="Genomic_DNA"/>
</dbReference>
<dbReference type="SUPFAM" id="SSF88659">
    <property type="entry name" value="Sigma3 and sigma4 domains of RNA polymerase sigma factors"/>
    <property type="match status" value="1"/>
</dbReference>
<dbReference type="GO" id="GO:0006352">
    <property type="term" value="P:DNA-templated transcription initiation"/>
    <property type="evidence" value="ECO:0007669"/>
    <property type="project" value="InterPro"/>
</dbReference>
<dbReference type="PANTHER" id="PTHR43133">
    <property type="entry name" value="RNA POLYMERASE ECF-TYPE SIGMA FACTO"/>
    <property type="match status" value="1"/>
</dbReference>
<comment type="similarity">
    <text evidence="1">Belongs to the sigma-70 factor family. ECF subfamily.</text>
</comment>
<dbReference type="SUPFAM" id="SSF88946">
    <property type="entry name" value="Sigma2 domain of RNA polymerase sigma factors"/>
    <property type="match status" value="1"/>
</dbReference>
<dbReference type="InterPro" id="IPR013249">
    <property type="entry name" value="RNA_pol_sigma70_r4_t2"/>
</dbReference>
<evidence type="ECO:0000313" key="9">
    <source>
        <dbReference type="Proteomes" id="UP000182584"/>
    </source>
</evidence>
<dbReference type="PANTHER" id="PTHR43133:SF8">
    <property type="entry name" value="RNA POLYMERASE SIGMA FACTOR HI_1459-RELATED"/>
    <property type="match status" value="1"/>
</dbReference>
<dbReference type="InterPro" id="IPR013325">
    <property type="entry name" value="RNA_pol_sigma_r2"/>
</dbReference>
<keyword evidence="2" id="KW-0805">Transcription regulation</keyword>
<dbReference type="InterPro" id="IPR039425">
    <property type="entry name" value="RNA_pol_sigma-70-like"/>
</dbReference>
<dbReference type="InterPro" id="IPR036388">
    <property type="entry name" value="WH-like_DNA-bd_sf"/>
</dbReference>
<dbReference type="Pfam" id="PF04542">
    <property type="entry name" value="Sigma70_r2"/>
    <property type="match status" value="1"/>
</dbReference>
<dbReference type="AlphaFoldDB" id="A0A1H9KRR0"/>
<reference evidence="8 9" key="1">
    <citation type="submission" date="2016-10" db="EMBL/GenBank/DDBJ databases">
        <authorList>
            <person name="de Groot N.N."/>
        </authorList>
    </citation>
    <scope>NUCLEOTIDE SEQUENCE [LARGE SCALE GENOMIC DNA]</scope>
    <source>
        <strain evidence="8 9">AR40</strain>
    </source>
</reference>
<proteinExistence type="inferred from homology"/>
<evidence type="ECO:0000259" key="6">
    <source>
        <dbReference type="Pfam" id="PF04542"/>
    </source>
</evidence>
<evidence type="ECO:0000259" key="7">
    <source>
        <dbReference type="Pfam" id="PF08281"/>
    </source>
</evidence>
<evidence type="ECO:0000313" key="8">
    <source>
        <dbReference type="EMBL" id="SER01840.1"/>
    </source>
</evidence>
<dbReference type="InterPro" id="IPR013324">
    <property type="entry name" value="RNA_pol_sigma_r3/r4-like"/>
</dbReference>
<dbReference type="OrthoDB" id="9795666at2"/>
<dbReference type="Pfam" id="PF08281">
    <property type="entry name" value="Sigma70_r4_2"/>
    <property type="match status" value="1"/>
</dbReference>
<dbReference type="Gene3D" id="1.10.1740.10">
    <property type="match status" value="1"/>
</dbReference>
<evidence type="ECO:0000256" key="5">
    <source>
        <dbReference type="ARBA" id="ARBA00023163"/>
    </source>
</evidence>
<dbReference type="NCBIfam" id="TIGR02937">
    <property type="entry name" value="sigma70-ECF"/>
    <property type="match status" value="1"/>
</dbReference>
<dbReference type="Proteomes" id="UP000182584">
    <property type="component" value="Unassembled WGS sequence"/>
</dbReference>
<dbReference type="GO" id="GO:0016987">
    <property type="term" value="F:sigma factor activity"/>
    <property type="evidence" value="ECO:0007669"/>
    <property type="project" value="UniProtKB-KW"/>
</dbReference>
<protein>
    <submittedName>
        <fullName evidence="8">RNA polymerase sigma-70 factor, ECF subfamily</fullName>
    </submittedName>
</protein>
<evidence type="ECO:0000256" key="2">
    <source>
        <dbReference type="ARBA" id="ARBA00023015"/>
    </source>
</evidence>
<accession>A0A1H9KRR0</accession>
<evidence type="ECO:0000256" key="1">
    <source>
        <dbReference type="ARBA" id="ARBA00010641"/>
    </source>
</evidence>
<sequence>MDIEEQYDKIFRFCYYRVHNTDIAQDLTQETFLRFMSSNYKERGQQIRYLYRIARNLCIDESRKAKSEELPEDYSDEGDGADKLIRKIEVNQALDKLPDEDRELLILRYMNDVPLADICKIMDISRFALYRRLKSVKRDFIKLMEGGNLHE</sequence>
<dbReference type="Gene3D" id="1.10.10.10">
    <property type="entry name" value="Winged helix-like DNA-binding domain superfamily/Winged helix DNA-binding domain"/>
    <property type="match status" value="1"/>
</dbReference>
<dbReference type="InterPro" id="IPR007627">
    <property type="entry name" value="RNA_pol_sigma70_r2"/>
</dbReference>
<keyword evidence="5" id="KW-0804">Transcription</keyword>
<feature type="domain" description="RNA polymerase sigma-70 region 2" evidence="6">
    <location>
        <begin position="5"/>
        <end position="66"/>
    </location>
</feature>
<dbReference type="GO" id="GO:0003677">
    <property type="term" value="F:DNA binding"/>
    <property type="evidence" value="ECO:0007669"/>
    <property type="project" value="UniProtKB-KW"/>
</dbReference>
<keyword evidence="3" id="KW-0731">Sigma factor</keyword>
<keyword evidence="4" id="KW-0238">DNA-binding</keyword>
<dbReference type="eggNOG" id="COG1595">
    <property type="taxonomic scope" value="Bacteria"/>
</dbReference>
<name>A0A1H9KRR0_BUTFI</name>
<evidence type="ECO:0000256" key="3">
    <source>
        <dbReference type="ARBA" id="ARBA00023082"/>
    </source>
</evidence>
<organism evidence="8 9">
    <name type="scientific">Butyrivibrio fibrisolvens</name>
    <dbReference type="NCBI Taxonomy" id="831"/>
    <lineage>
        <taxon>Bacteria</taxon>
        <taxon>Bacillati</taxon>
        <taxon>Bacillota</taxon>
        <taxon>Clostridia</taxon>
        <taxon>Lachnospirales</taxon>
        <taxon>Lachnospiraceae</taxon>
        <taxon>Butyrivibrio</taxon>
    </lineage>
</organism>
<evidence type="ECO:0000256" key="4">
    <source>
        <dbReference type="ARBA" id="ARBA00023125"/>
    </source>
</evidence>
<feature type="domain" description="RNA polymerase sigma factor 70 region 4 type 2" evidence="7">
    <location>
        <begin position="89"/>
        <end position="133"/>
    </location>
</feature>
<dbReference type="RefSeq" id="WP_074753763.1">
    <property type="nucleotide sequence ID" value="NZ_FOGJ01000001.1"/>
</dbReference>
<dbReference type="InterPro" id="IPR014284">
    <property type="entry name" value="RNA_pol_sigma-70_dom"/>
</dbReference>
<gene>
    <name evidence="8" type="ORF">SAMN04487884_101149</name>
</gene>